<dbReference type="PANTHER" id="PTHR47620">
    <property type="entry name" value="CHROMOSOME 2 OPEN READING FRAME 66"/>
    <property type="match status" value="1"/>
</dbReference>
<dbReference type="PANTHER" id="PTHR47620:SF1">
    <property type="entry name" value="GENE, 34066-RELATED"/>
    <property type="match status" value="1"/>
</dbReference>
<proteinExistence type="evidence at transcript level"/>
<feature type="chain" id="PRO_5004778935" evidence="1">
    <location>
        <begin position="21"/>
        <end position="87"/>
    </location>
</feature>
<evidence type="ECO:0000256" key="1">
    <source>
        <dbReference type="SAM" id="SignalP"/>
    </source>
</evidence>
<evidence type="ECO:0000313" key="2">
    <source>
        <dbReference type="EMBL" id="AFP14122.1"/>
    </source>
</evidence>
<feature type="non-terminal residue" evidence="2">
    <location>
        <position position="1"/>
    </location>
</feature>
<name>V9LKZ2_CALMI</name>
<dbReference type="AlphaFoldDB" id="V9LKZ2"/>
<reference evidence="2" key="1">
    <citation type="journal article" date="2014" name="Nature">
        <title>Elephant shark genome provides unique insights into gnathostome evolution.</title>
        <authorList>
            <consortium name="International Elephant Shark Genome Sequencing Consortium"/>
            <person name="Venkatesh B."/>
            <person name="Lee A.P."/>
            <person name="Ravi V."/>
            <person name="Maurya A.K."/>
            <person name="Lian M.M."/>
            <person name="Swann J.B."/>
            <person name="Ohta Y."/>
            <person name="Flajnik M.F."/>
            <person name="Sutoh Y."/>
            <person name="Kasahara M."/>
            <person name="Hoon S."/>
            <person name="Gangu V."/>
            <person name="Roy S.W."/>
            <person name="Irimia M."/>
            <person name="Korzh V."/>
            <person name="Kondrychyn I."/>
            <person name="Lim Z.W."/>
            <person name="Tay B.H."/>
            <person name="Tohari S."/>
            <person name="Kong K.W."/>
            <person name="Ho S."/>
            <person name="Lorente-Galdos B."/>
            <person name="Quilez J."/>
            <person name="Marques-Bonet T."/>
            <person name="Raney B.J."/>
            <person name="Ingham P.W."/>
            <person name="Tay A."/>
            <person name="Hillier L.W."/>
            <person name="Minx P."/>
            <person name="Boehm T."/>
            <person name="Wilson R.K."/>
            <person name="Brenner S."/>
            <person name="Warren W.C."/>
        </authorList>
    </citation>
    <scope>NUCLEOTIDE SEQUENCE</scope>
    <source>
        <tissue evidence="2">Brain</tissue>
    </source>
</reference>
<dbReference type="EMBL" id="JW881605">
    <property type="protein sequence ID" value="AFP14122.1"/>
    <property type="molecule type" value="mRNA"/>
</dbReference>
<dbReference type="InterPro" id="IPR031699">
    <property type="entry name" value="DUF4720"/>
</dbReference>
<accession>V9LKZ2</accession>
<feature type="signal peptide" evidence="1">
    <location>
        <begin position="1"/>
        <end position="20"/>
    </location>
</feature>
<protein>
    <submittedName>
        <fullName evidence="2">Uncharacterized protein</fullName>
    </submittedName>
</protein>
<keyword evidence="1" id="KW-0732">Signal</keyword>
<sequence length="87" mass="9853">AVFFVTTFLLLCVTSQTVTGEGGWKSLEKPQNRDLFFRILQSYFTGRGMDLGLGRKEKLLGGFENRIGSTSSNKFNNHLDTKDIFTR</sequence>
<dbReference type="Pfam" id="PF15846">
    <property type="entry name" value="DUF4720"/>
    <property type="match status" value="1"/>
</dbReference>
<organism evidence="2">
    <name type="scientific">Callorhinchus milii</name>
    <name type="common">Ghost shark</name>
    <dbReference type="NCBI Taxonomy" id="7868"/>
    <lineage>
        <taxon>Eukaryota</taxon>
        <taxon>Metazoa</taxon>
        <taxon>Chordata</taxon>
        <taxon>Craniata</taxon>
        <taxon>Vertebrata</taxon>
        <taxon>Chondrichthyes</taxon>
        <taxon>Holocephali</taxon>
        <taxon>Chimaeriformes</taxon>
        <taxon>Callorhinchidae</taxon>
        <taxon>Callorhinchus</taxon>
    </lineage>
</organism>